<evidence type="ECO:0000256" key="1">
    <source>
        <dbReference type="SAM" id="MobiDB-lite"/>
    </source>
</evidence>
<reference evidence="2" key="1">
    <citation type="submission" date="2014-09" db="EMBL/GenBank/DDBJ databases">
        <authorList>
            <person name="Magalhaes I.L.F."/>
            <person name="Oliveira U."/>
            <person name="Santos F.R."/>
            <person name="Vidigal T.H.D.A."/>
            <person name="Brescovit A.D."/>
            <person name="Santos A.J."/>
        </authorList>
    </citation>
    <scope>NUCLEOTIDE SEQUENCE</scope>
    <source>
        <tissue evidence="2">Shoot tissue taken approximately 20 cm above the soil surface</tissue>
    </source>
</reference>
<feature type="region of interest" description="Disordered" evidence="1">
    <location>
        <begin position="1"/>
        <end position="23"/>
    </location>
</feature>
<sequence>MSTHAYVSSLGSSQNRETSKIGSNSQITTMASVIARFITTRAHNNIQGADKM</sequence>
<proteinExistence type="predicted"/>
<dbReference type="AlphaFoldDB" id="A0A0A9C2W4"/>
<protein>
    <submittedName>
        <fullName evidence="2">Uncharacterized protein</fullName>
    </submittedName>
</protein>
<name>A0A0A9C2W4_ARUDO</name>
<organism evidence="2">
    <name type="scientific">Arundo donax</name>
    <name type="common">Giant reed</name>
    <name type="synonym">Donax arundinaceus</name>
    <dbReference type="NCBI Taxonomy" id="35708"/>
    <lineage>
        <taxon>Eukaryota</taxon>
        <taxon>Viridiplantae</taxon>
        <taxon>Streptophyta</taxon>
        <taxon>Embryophyta</taxon>
        <taxon>Tracheophyta</taxon>
        <taxon>Spermatophyta</taxon>
        <taxon>Magnoliopsida</taxon>
        <taxon>Liliopsida</taxon>
        <taxon>Poales</taxon>
        <taxon>Poaceae</taxon>
        <taxon>PACMAD clade</taxon>
        <taxon>Arundinoideae</taxon>
        <taxon>Arundineae</taxon>
        <taxon>Arundo</taxon>
    </lineage>
</organism>
<dbReference type="EMBL" id="GBRH01227306">
    <property type="protein sequence ID" value="JAD70589.1"/>
    <property type="molecule type" value="Transcribed_RNA"/>
</dbReference>
<evidence type="ECO:0000313" key="2">
    <source>
        <dbReference type="EMBL" id="JAD70589.1"/>
    </source>
</evidence>
<accession>A0A0A9C2W4</accession>
<reference evidence="2" key="2">
    <citation type="journal article" date="2015" name="Data Brief">
        <title>Shoot transcriptome of the giant reed, Arundo donax.</title>
        <authorList>
            <person name="Barrero R.A."/>
            <person name="Guerrero F.D."/>
            <person name="Moolhuijzen P."/>
            <person name="Goolsby J.A."/>
            <person name="Tidwell J."/>
            <person name="Bellgard S.E."/>
            <person name="Bellgard M.I."/>
        </authorList>
    </citation>
    <scope>NUCLEOTIDE SEQUENCE</scope>
    <source>
        <tissue evidence="2">Shoot tissue taken approximately 20 cm above the soil surface</tissue>
    </source>
</reference>